<dbReference type="Pfam" id="PF07437">
    <property type="entry name" value="YfaZ"/>
    <property type="match status" value="1"/>
</dbReference>
<keyword evidence="1" id="KW-0732">Signal</keyword>
<keyword evidence="3" id="KW-1185">Reference proteome</keyword>
<sequence>MIRGLIALGLAALAMPAFSASLDLTFGEDSIRGEYAVAVGPNRADNVASLDLGVLYQDESGSDALLGHVGLMILGDTGAPKANVKAGVGGRAVILDSDSGLTGAAVALGGTLDGRVPDFNRIGGRAWVFYAPSVSAFDDIDKYFEFGLSVDYQLIRQAYIVAGYRKLEAGLDGGPDVDIEDSAFIGLRMVF</sequence>
<accession>A0A1Y1SCD0</accession>
<evidence type="ECO:0000256" key="1">
    <source>
        <dbReference type="SAM" id="SignalP"/>
    </source>
</evidence>
<dbReference type="AlphaFoldDB" id="A0A1Y1SCD0"/>
<dbReference type="EMBL" id="AQQV01000003">
    <property type="protein sequence ID" value="ORE86282.1"/>
    <property type="molecule type" value="Genomic_DNA"/>
</dbReference>
<dbReference type="RefSeq" id="WP_158523213.1">
    <property type="nucleotide sequence ID" value="NZ_AQQV01000003.1"/>
</dbReference>
<dbReference type="InterPro" id="IPR009998">
    <property type="entry name" value="YfaZ"/>
</dbReference>
<protein>
    <submittedName>
        <fullName evidence="2">YfaZ family protein</fullName>
    </submittedName>
</protein>
<proteinExistence type="predicted"/>
<name>A0A1Y1SCD0_9GAMM</name>
<dbReference type="Proteomes" id="UP000192342">
    <property type="component" value="Unassembled WGS sequence"/>
</dbReference>
<gene>
    <name evidence="2" type="ORF">ATO7_13333</name>
</gene>
<comment type="caution">
    <text evidence="2">The sequence shown here is derived from an EMBL/GenBank/DDBJ whole genome shotgun (WGS) entry which is preliminary data.</text>
</comment>
<evidence type="ECO:0000313" key="3">
    <source>
        <dbReference type="Proteomes" id="UP000192342"/>
    </source>
</evidence>
<organism evidence="2 3">
    <name type="scientific">Oceanococcus atlanticus</name>
    <dbReference type="NCBI Taxonomy" id="1317117"/>
    <lineage>
        <taxon>Bacteria</taxon>
        <taxon>Pseudomonadati</taxon>
        <taxon>Pseudomonadota</taxon>
        <taxon>Gammaproteobacteria</taxon>
        <taxon>Chromatiales</taxon>
        <taxon>Oceanococcaceae</taxon>
        <taxon>Oceanococcus</taxon>
    </lineage>
</organism>
<reference evidence="2 3" key="1">
    <citation type="submission" date="2013-04" db="EMBL/GenBank/DDBJ databases">
        <title>Oceanococcus atlanticus 22II-S10r2 Genome Sequencing.</title>
        <authorList>
            <person name="Lai Q."/>
            <person name="Li G."/>
            <person name="Shao Z."/>
        </authorList>
    </citation>
    <scope>NUCLEOTIDE SEQUENCE [LARGE SCALE GENOMIC DNA]</scope>
    <source>
        <strain evidence="2 3">22II-S10r2</strain>
    </source>
</reference>
<evidence type="ECO:0000313" key="2">
    <source>
        <dbReference type="EMBL" id="ORE86282.1"/>
    </source>
</evidence>
<dbReference type="OrthoDB" id="6119976at2"/>
<feature type="signal peptide" evidence="1">
    <location>
        <begin position="1"/>
        <end position="19"/>
    </location>
</feature>
<feature type="chain" id="PRO_5012237335" evidence="1">
    <location>
        <begin position="20"/>
        <end position="191"/>
    </location>
</feature>
<dbReference type="STRING" id="1317117.ATO7_13333"/>